<protein>
    <submittedName>
        <fullName evidence="2">Uncharacterized protein</fullName>
    </submittedName>
</protein>
<keyword evidence="3" id="KW-1185">Reference proteome</keyword>
<dbReference type="InterPro" id="IPR045860">
    <property type="entry name" value="Snake_toxin-like_sf"/>
</dbReference>
<dbReference type="AlphaFoldDB" id="A0A8C8M8C8"/>
<accession>A0A8C8M8C8</accession>
<proteinExistence type="predicted"/>
<name>A0A8C8M8C8_ONCTS</name>
<dbReference type="Proteomes" id="UP000694402">
    <property type="component" value="Unassembled WGS sequence"/>
</dbReference>
<sequence>MKVFAFGLLLLVAVIYGEALQCHNCIRATPVSGDCVETCPPELDSFPAPFKNTFQKSCFRMIECLKLGVNKGLRVTCCNWDNCNV</sequence>
<dbReference type="SUPFAM" id="SSF57302">
    <property type="entry name" value="Snake toxin-like"/>
    <property type="match status" value="1"/>
</dbReference>
<keyword evidence="1" id="KW-0732">Signal</keyword>
<feature type="signal peptide" evidence="1">
    <location>
        <begin position="1"/>
        <end position="19"/>
    </location>
</feature>
<reference evidence="2" key="2">
    <citation type="submission" date="2025-09" db="UniProtKB">
        <authorList>
            <consortium name="Ensembl"/>
        </authorList>
    </citation>
    <scope>IDENTIFICATION</scope>
</reference>
<evidence type="ECO:0000256" key="1">
    <source>
        <dbReference type="SAM" id="SignalP"/>
    </source>
</evidence>
<organism evidence="2 3">
    <name type="scientific">Oncorhynchus tshawytscha</name>
    <name type="common">Chinook salmon</name>
    <name type="synonym">Salmo tshawytscha</name>
    <dbReference type="NCBI Taxonomy" id="74940"/>
    <lineage>
        <taxon>Eukaryota</taxon>
        <taxon>Metazoa</taxon>
        <taxon>Chordata</taxon>
        <taxon>Craniata</taxon>
        <taxon>Vertebrata</taxon>
        <taxon>Euteleostomi</taxon>
        <taxon>Actinopterygii</taxon>
        <taxon>Neopterygii</taxon>
        <taxon>Teleostei</taxon>
        <taxon>Protacanthopterygii</taxon>
        <taxon>Salmoniformes</taxon>
        <taxon>Salmonidae</taxon>
        <taxon>Salmoninae</taxon>
        <taxon>Oncorhynchus</taxon>
    </lineage>
</organism>
<evidence type="ECO:0000313" key="2">
    <source>
        <dbReference type="Ensembl" id="ENSOTSP00005073053.1"/>
    </source>
</evidence>
<evidence type="ECO:0000313" key="3">
    <source>
        <dbReference type="Proteomes" id="UP000694402"/>
    </source>
</evidence>
<dbReference type="Ensembl" id="ENSOTST00005079176.2">
    <property type="protein sequence ID" value="ENSOTSP00005073053.1"/>
    <property type="gene ID" value="ENSOTSG00005034486.2"/>
</dbReference>
<feature type="chain" id="PRO_5034753621" evidence="1">
    <location>
        <begin position="20"/>
        <end position="85"/>
    </location>
</feature>
<dbReference type="GeneTree" id="ENSGT00940000178385"/>
<reference evidence="2" key="1">
    <citation type="submission" date="2025-08" db="UniProtKB">
        <authorList>
            <consortium name="Ensembl"/>
        </authorList>
    </citation>
    <scope>IDENTIFICATION</scope>
</reference>